<evidence type="ECO:0000313" key="10">
    <source>
        <dbReference type="EMBL" id="KAG6416961.1"/>
    </source>
</evidence>
<evidence type="ECO:0000256" key="9">
    <source>
        <dbReference type="SAM" id="MobiDB-lite"/>
    </source>
</evidence>
<protein>
    <submittedName>
        <fullName evidence="10">Uncharacterized protein</fullName>
    </submittedName>
</protein>
<reference evidence="10" key="1">
    <citation type="submission" date="2018-01" db="EMBL/GenBank/DDBJ databases">
        <authorList>
            <person name="Mao J.F."/>
        </authorList>
    </citation>
    <scope>NUCLEOTIDE SEQUENCE</scope>
    <source>
        <strain evidence="10">Huo1</strain>
        <tissue evidence="10">Leaf</tissue>
    </source>
</reference>
<feature type="compositionally biased region" description="Polar residues" evidence="9">
    <location>
        <begin position="98"/>
        <end position="111"/>
    </location>
</feature>
<evidence type="ECO:0000256" key="4">
    <source>
        <dbReference type="ARBA" id="ARBA00022435"/>
    </source>
</evidence>
<dbReference type="AlphaFoldDB" id="A0A8X8XMT3"/>
<dbReference type="GO" id="GO:0004451">
    <property type="term" value="F:isocitrate lyase activity"/>
    <property type="evidence" value="ECO:0007669"/>
    <property type="project" value="InterPro"/>
</dbReference>
<dbReference type="Pfam" id="PF00463">
    <property type="entry name" value="ICL"/>
    <property type="match status" value="1"/>
</dbReference>
<evidence type="ECO:0000256" key="8">
    <source>
        <dbReference type="ARBA" id="ARBA00023239"/>
    </source>
</evidence>
<keyword evidence="6" id="KW-0816">Tricarboxylic acid cycle</keyword>
<keyword evidence="11" id="KW-1185">Reference proteome</keyword>
<accession>A0A8X8XMT3</accession>
<gene>
    <name evidence="10" type="ORF">SASPL_124402</name>
</gene>
<evidence type="ECO:0000256" key="1">
    <source>
        <dbReference type="ARBA" id="ARBA00003575"/>
    </source>
</evidence>
<dbReference type="EMBL" id="PNBA02000008">
    <property type="protein sequence ID" value="KAG6416961.1"/>
    <property type="molecule type" value="Genomic_DNA"/>
</dbReference>
<evidence type="ECO:0000256" key="7">
    <source>
        <dbReference type="ARBA" id="ARBA00023140"/>
    </source>
</evidence>
<dbReference type="Gene3D" id="3.20.20.60">
    <property type="entry name" value="Phosphoenolpyruvate-binding domains"/>
    <property type="match status" value="2"/>
</dbReference>
<feature type="region of interest" description="Disordered" evidence="9">
    <location>
        <begin position="1"/>
        <end position="38"/>
    </location>
</feature>
<comment type="pathway">
    <text evidence="3">Carbohydrate metabolism; glyoxylate cycle; (S)-malate from isocitrate: step 1/2.</text>
</comment>
<comment type="subcellular location">
    <subcellularLocation>
        <location evidence="2">Glyoxysome</location>
    </subcellularLocation>
</comment>
<organism evidence="10">
    <name type="scientific">Salvia splendens</name>
    <name type="common">Scarlet sage</name>
    <dbReference type="NCBI Taxonomy" id="180675"/>
    <lineage>
        <taxon>Eukaryota</taxon>
        <taxon>Viridiplantae</taxon>
        <taxon>Streptophyta</taxon>
        <taxon>Embryophyta</taxon>
        <taxon>Tracheophyta</taxon>
        <taxon>Spermatophyta</taxon>
        <taxon>Magnoliopsida</taxon>
        <taxon>eudicotyledons</taxon>
        <taxon>Gunneridae</taxon>
        <taxon>Pentapetalae</taxon>
        <taxon>asterids</taxon>
        <taxon>lamiids</taxon>
        <taxon>Lamiales</taxon>
        <taxon>Lamiaceae</taxon>
        <taxon>Nepetoideae</taxon>
        <taxon>Mentheae</taxon>
        <taxon>Salviinae</taxon>
        <taxon>Salvia</taxon>
        <taxon>Salvia subgen. Calosphace</taxon>
        <taxon>core Calosphace</taxon>
    </lineage>
</organism>
<comment type="function">
    <text evidence="1">Involved in storage lipid mobilization during the growth of higher plant seedling.</text>
</comment>
<keyword evidence="5" id="KW-0330">Glyoxysome</keyword>
<comment type="caution">
    <text evidence="10">The sequence shown here is derived from an EMBL/GenBank/DDBJ whole genome shotgun (WGS) entry which is preliminary data.</text>
</comment>
<dbReference type="SUPFAM" id="SSF51621">
    <property type="entry name" value="Phosphoenolpyruvate/pyruvate domain"/>
    <property type="match status" value="1"/>
</dbReference>
<feature type="region of interest" description="Disordered" evidence="9">
    <location>
        <begin position="125"/>
        <end position="156"/>
    </location>
</feature>
<dbReference type="PANTHER" id="PTHR21631:SF3">
    <property type="entry name" value="BIFUNCTIONAL GLYOXYLATE CYCLE PROTEIN"/>
    <property type="match status" value="1"/>
</dbReference>
<reference evidence="10" key="2">
    <citation type="submission" date="2020-08" db="EMBL/GenBank/DDBJ databases">
        <title>Plant Genome Project.</title>
        <authorList>
            <person name="Zhang R.-G."/>
        </authorList>
    </citation>
    <scope>NUCLEOTIDE SEQUENCE</scope>
    <source>
        <strain evidence="10">Huo1</strain>
        <tissue evidence="10">Leaf</tissue>
    </source>
</reference>
<feature type="region of interest" description="Disordered" evidence="9">
    <location>
        <begin position="84"/>
        <end position="111"/>
    </location>
</feature>
<proteinExistence type="predicted"/>
<dbReference type="InterPro" id="IPR006254">
    <property type="entry name" value="Isocitrate_lyase"/>
</dbReference>
<dbReference type="InterPro" id="IPR015813">
    <property type="entry name" value="Pyrv/PenolPyrv_kinase-like_dom"/>
</dbReference>
<dbReference type="GO" id="GO:0006097">
    <property type="term" value="P:glyoxylate cycle"/>
    <property type="evidence" value="ECO:0007669"/>
    <property type="project" value="UniProtKB-KW"/>
</dbReference>
<evidence type="ECO:0000256" key="6">
    <source>
        <dbReference type="ARBA" id="ARBA00022532"/>
    </source>
</evidence>
<dbReference type="Proteomes" id="UP000298416">
    <property type="component" value="Unassembled WGS sequence"/>
</dbReference>
<keyword evidence="8" id="KW-0456">Lyase</keyword>
<evidence type="ECO:0000256" key="2">
    <source>
        <dbReference type="ARBA" id="ARBA00004130"/>
    </source>
</evidence>
<evidence type="ECO:0000256" key="3">
    <source>
        <dbReference type="ARBA" id="ARBA00004793"/>
    </source>
</evidence>
<dbReference type="GO" id="GO:0009514">
    <property type="term" value="C:glyoxysome"/>
    <property type="evidence" value="ECO:0007669"/>
    <property type="project" value="UniProtKB-SubCell"/>
</dbReference>
<dbReference type="GO" id="GO:0006099">
    <property type="term" value="P:tricarboxylic acid cycle"/>
    <property type="evidence" value="ECO:0007669"/>
    <property type="project" value="UniProtKB-KW"/>
</dbReference>
<dbReference type="InterPro" id="IPR040442">
    <property type="entry name" value="Pyrv_kinase-like_dom_sf"/>
</dbReference>
<evidence type="ECO:0000256" key="5">
    <source>
        <dbReference type="ARBA" id="ARBA00022453"/>
    </source>
</evidence>
<keyword evidence="7" id="KW-0576">Peroxisome</keyword>
<name>A0A8X8XMT3_SALSN</name>
<evidence type="ECO:0000313" key="11">
    <source>
        <dbReference type="Proteomes" id="UP000298416"/>
    </source>
</evidence>
<sequence length="246" mass="27308">MYGPQPYSCSDWEQPGVLSDYYDPPHERSNTSWYSVRRNAYRPPGELSDYYEPPHARSNSSWYSARQNVYRPPRNAFTSGDQFAEQERPLRQPHCARQSPNLGWSSPESHQQPFLHAKNQTCWDLPSQTSVPRSEAARGPNEHEPRGAGPDTFHRLPQADGDTGFGGATATVKLCKLFVERGAAGTVLVARTDVVAATLIQTNVDTRDHQFILGVTNPALRGKALVTGPTLCFEGPLAKLDVKAPY</sequence>
<keyword evidence="4" id="KW-0329">Glyoxylate bypass</keyword>
<dbReference type="PANTHER" id="PTHR21631">
    <property type="entry name" value="ISOCITRATE LYASE/MALATE SYNTHASE"/>
    <property type="match status" value="1"/>
</dbReference>